<dbReference type="SUPFAM" id="SSF48208">
    <property type="entry name" value="Six-hairpin glycosidases"/>
    <property type="match status" value="1"/>
</dbReference>
<keyword evidence="4" id="KW-1185">Reference proteome</keyword>
<dbReference type="GO" id="GO:0005975">
    <property type="term" value="P:carbohydrate metabolic process"/>
    <property type="evidence" value="ECO:0007669"/>
    <property type="project" value="InterPro"/>
</dbReference>
<dbReference type="InterPro" id="IPR014718">
    <property type="entry name" value="GH-type_carb-bd"/>
</dbReference>
<organism evidence="3 4">
    <name type="scientific">Brytella acorum</name>
    <dbReference type="NCBI Taxonomy" id="2959299"/>
    <lineage>
        <taxon>Bacteria</taxon>
        <taxon>Pseudomonadati</taxon>
        <taxon>Pseudomonadota</taxon>
        <taxon>Alphaproteobacteria</taxon>
        <taxon>Acetobacterales</taxon>
        <taxon>Acetobacteraceae</taxon>
        <taxon>Brytella</taxon>
    </lineage>
</organism>
<keyword evidence="3" id="KW-0378">Hydrolase</keyword>
<dbReference type="Gene3D" id="1.20.1610.10">
    <property type="entry name" value="alpha-1,2-mannosidases domains"/>
    <property type="match status" value="1"/>
</dbReference>
<dbReference type="InterPro" id="IPR041371">
    <property type="entry name" value="GH92_N"/>
</dbReference>
<dbReference type="Pfam" id="PF07971">
    <property type="entry name" value="Glyco_hydro_92"/>
    <property type="match status" value="1"/>
</dbReference>
<protein>
    <submittedName>
        <fullName evidence="3">GH92 family glycosyl hydrolase</fullName>
    </submittedName>
</protein>
<dbReference type="RefSeq" id="WP_289842310.1">
    <property type="nucleotide sequence ID" value="NZ_CATKSH010000001.1"/>
</dbReference>
<dbReference type="Gene3D" id="3.30.2080.10">
    <property type="entry name" value="GH92 mannosidase domain"/>
    <property type="match status" value="1"/>
</dbReference>
<dbReference type="InterPro" id="IPR008928">
    <property type="entry name" value="6-hairpin_glycosidase_sf"/>
</dbReference>
<name>A0AA35UG94_9PROT</name>
<dbReference type="GO" id="GO:0000224">
    <property type="term" value="F:peptide-N4-(N-acetyl-beta-glucosaminyl)asparagine amidase activity"/>
    <property type="evidence" value="ECO:0007669"/>
    <property type="project" value="TreeGrafter"/>
</dbReference>
<dbReference type="PANTHER" id="PTHR12143">
    <property type="entry name" value="PEPTIDE N-GLYCANASE PNGASE -RELATED"/>
    <property type="match status" value="1"/>
</dbReference>
<dbReference type="Gene3D" id="1.20.1050.60">
    <property type="entry name" value="alpha-1,2-mannosidase"/>
    <property type="match status" value="1"/>
</dbReference>
<dbReference type="Pfam" id="PF17678">
    <property type="entry name" value="Glyco_hydro_92N"/>
    <property type="match status" value="1"/>
</dbReference>
<dbReference type="AlphaFoldDB" id="A0AA35UG94"/>
<dbReference type="GO" id="GO:0030246">
    <property type="term" value="F:carbohydrate binding"/>
    <property type="evidence" value="ECO:0007669"/>
    <property type="project" value="InterPro"/>
</dbReference>
<evidence type="ECO:0000313" key="4">
    <source>
        <dbReference type="Proteomes" id="UP001176960"/>
    </source>
</evidence>
<accession>A0AA35UG94</accession>
<dbReference type="InterPro" id="IPR006311">
    <property type="entry name" value="TAT_signal"/>
</dbReference>
<evidence type="ECO:0000259" key="1">
    <source>
        <dbReference type="Pfam" id="PF07971"/>
    </source>
</evidence>
<evidence type="ECO:0000313" key="3">
    <source>
        <dbReference type="EMBL" id="CAI9119375.1"/>
    </source>
</evidence>
<sequence>MSSRFSLRRRSLLGSVPAALMAGGLGGCAGERADEVTAVPGLNASGAFDLVDPFIGTGGHGHTYPGASVPFGFVQVSPDTDNTRWDSVSGYHMDDPTMLGFSHTHLSGTGVGDMLDVLLRPGVGEPVLNPGTLANPEGSYRARYAHQDEYAEPGYYRVLWREEGITTEVTATCRTGLQRYHFPATGDAFVLVDFAHGMQDHVGVPTRIKNASLQWTGVRLTGSRQVYQWASGRMIAFAMEFSRPPRSVTLYSEDRPVGDGATHVTGERLKAVVRFDGTQPVTVRTGLSPVDEAGALANLTTELQTWAFDTVRHAARHEWTTLLARAEVEGGTIDERKSFYTGLYHAALGPTVVSDADGRYRGLDKAIHTAPQGRAVYSTYSIWDTYRAEHPLLTLLFPEHVPDIVQSLVLMMEQTGRMPIWPLQDAETGCMTGRHAASIIVEAMNKGFEGFDRRAAWRVLRWSAFEEQQDGLDYYHRQGWIPADRVEESTTRTVEYSFDDWAFSQLAAHMGDTRAAERLKARSASYRHLYDPSTGFIRPRLSSGRWAEPFAPNEMGHMKRWRDYTESNPWQATFLAQHDVYGMTAMMGGESRFIEKIDGIFAADPALPADAPPDIAGQVGQYAHGNEPSQHIAYLYSFAGQPWKTQERVRMLQKTMYAASPDGLAGNEDVGQMSAWFVMSALGLYPVDPTTGIYVFGSPLFERVTLKLAQGRTLRVEAPGASTDARFIQSVTWNGQALSRMWISHQDIVAGGTLRFVMGTSPNVMLGAAPGDRPPSLGRISVAG</sequence>
<gene>
    <name evidence="3" type="ORF">LMG32879_000189</name>
</gene>
<dbReference type="InterPro" id="IPR012939">
    <property type="entry name" value="Glyco_hydro_92"/>
</dbReference>
<dbReference type="Proteomes" id="UP001176960">
    <property type="component" value="Unassembled WGS sequence"/>
</dbReference>
<dbReference type="PROSITE" id="PS51257">
    <property type="entry name" value="PROKAR_LIPOPROTEIN"/>
    <property type="match status" value="1"/>
</dbReference>
<reference evidence="3" key="1">
    <citation type="submission" date="2023-03" db="EMBL/GenBank/DDBJ databases">
        <authorList>
            <person name="Cleenwerck I."/>
        </authorList>
    </citation>
    <scope>NUCLEOTIDE SEQUENCE</scope>
    <source>
        <strain evidence="3">LMG 32879</strain>
    </source>
</reference>
<dbReference type="EMBL" id="CATKSH010000001">
    <property type="protein sequence ID" value="CAI9119375.1"/>
    <property type="molecule type" value="Genomic_DNA"/>
</dbReference>
<dbReference type="GO" id="GO:0006516">
    <property type="term" value="P:glycoprotein catabolic process"/>
    <property type="evidence" value="ECO:0007669"/>
    <property type="project" value="TreeGrafter"/>
</dbReference>
<feature type="domain" description="Glycosyl hydrolase family 92 N-terminal" evidence="2">
    <location>
        <begin position="50"/>
        <end position="288"/>
    </location>
</feature>
<dbReference type="InterPro" id="IPR005887">
    <property type="entry name" value="GH92_a_mannosidase_put"/>
</dbReference>
<dbReference type="InterPro" id="IPR050883">
    <property type="entry name" value="PNGase"/>
</dbReference>
<dbReference type="Gene3D" id="2.70.98.10">
    <property type="match status" value="1"/>
</dbReference>
<dbReference type="PANTHER" id="PTHR12143:SF39">
    <property type="entry name" value="SECRETED PROTEIN"/>
    <property type="match status" value="1"/>
</dbReference>
<dbReference type="FunFam" id="3.30.2080.10:FF:000001">
    <property type="entry name" value="Alpha-1,2-mannosidase subfamily"/>
    <property type="match status" value="1"/>
</dbReference>
<evidence type="ECO:0000259" key="2">
    <source>
        <dbReference type="Pfam" id="PF17678"/>
    </source>
</evidence>
<dbReference type="NCBIfam" id="TIGR01180">
    <property type="entry name" value="aman2_put"/>
    <property type="match status" value="1"/>
</dbReference>
<dbReference type="GO" id="GO:0005829">
    <property type="term" value="C:cytosol"/>
    <property type="evidence" value="ECO:0007669"/>
    <property type="project" value="TreeGrafter"/>
</dbReference>
<dbReference type="PROSITE" id="PS51318">
    <property type="entry name" value="TAT"/>
    <property type="match status" value="1"/>
</dbReference>
<feature type="domain" description="Glycosyl hydrolase family 92" evidence="1">
    <location>
        <begin position="295"/>
        <end position="759"/>
    </location>
</feature>
<proteinExistence type="predicted"/>
<comment type="caution">
    <text evidence="3">The sequence shown here is derived from an EMBL/GenBank/DDBJ whole genome shotgun (WGS) entry which is preliminary data.</text>
</comment>